<accession>A0A1W1CSV9</accession>
<name>A0A1W1CSV9_9ZZZZ</name>
<sequence>MKKNFTIAFLAVALLSIAVHADALKNSLTNFMNTKESSAVVDLGDINLNARPKPRKPKIRHHAAKATIATVNGHKIIKKDADVYLAQRTQGKIKNFDMLPSKQKQRLIREMALPILVLNAAKKELSIEEIQSIYNHTWMQKEARKVEIKDDEVRTVYNQIKQNALEHNTTQPLPDFEVIKNRLRSQMFEKRLIGKLMENVKIEVVQ</sequence>
<protein>
    <submittedName>
        <fullName evidence="1">Cell binding factor 2</fullName>
    </submittedName>
</protein>
<dbReference type="InterPro" id="IPR027304">
    <property type="entry name" value="Trigger_fact/SurA_dom_sf"/>
</dbReference>
<dbReference type="AlphaFoldDB" id="A0A1W1CSV9"/>
<gene>
    <name evidence="1" type="ORF">MNB_SV-3-253</name>
</gene>
<organism evidence="1">
    <name type="scientific">hydrothermal vent metagenome</name>
    <dbReference type="NCBI Taxonomy" id="652676"/>
    <lineage>
        <taxon>unclassified sequences</taxon>
        <taxon>metagenomes</taxon>
        <taxon>ecological metagenomes</taxon>
    </lineage>
</organism>
<dbReference type="Gene3D" id="1.10.8.1040">
    <property type="match status" value="1"/>
</dbReference>
<proteinExistence type="predicted"/>
<reference evidence="1" key="1">
    <citation type="submission" date="2016-10" db="EMBL/GenBank/DDBJ databases">
        <authorList>
            <person name="de Groot N.N."/>
        </authorList>
    </citation>
    <scope>NUCLEOTIDE SEQUENCE</scope>
</reference>
<evidence type="ECO:0000313" key="1">
    <source>
        <dbReference type="EMBL" id="SFV68815.1"/>
    </source>
</evidence>
<dbReference type="EMBL" id="FPHI01000042">
    <property type="protein sequence ID" value="SFV68815.1"/>
    <property type="molecule type" value="Genomic_DNA"/>
</dbReference>
<dbReference type="SUPFAM" id="SSF109998">
    <property type="entry name" value="Triger factor/SurA peptide-binding domain-like"/>
    <property type="match status" value="1"/>
</dbReference>